<keyword evidence="2" id="KW-1185">Reference proteome</keyword>
<dbReference type="EMBL" id="CP013188">
    <property type="protein sequence ID" value="ALO44326.1"/>
    <property type="molecule type" value="Genomic_DNA"/>
</dbReference>
<dbReference type="AlphaFoldDB" id="A0A0S2K7N5"/>
<evidence type="ECO:0000313" key="2">
    <source>
        <dbReference type="Proteomes" id="UP000061457"/>
    </source>
</evidence>
<protein>
    <submittedName>
        <fullName evidence="1">Uncharacterized protein</fullName>
    </submittedName>
</protein>
<organism evidence="1 2">
    <name type="scientific">Pseudoalteromonas phenolica</name>
    <dbReference type="NCBI Taxonomy" id="161398"/>
    <lineage>
        <taxon>Bacteria</taxon>
        <taxon>Pseudomonadati</taxon>
        <taxon>Pseudomonadota</taxon>
        <taxon>Gammaproteobacteria</taxon>
        <taxon>Alteromonadales</taxon>
        <taxon>Pseudoalteromonadaceae</taxon>
        <taxon>Pseudoalteromonas</taxon>
    </lineage>
</organism>
<evidence type="ECO:0000313" key="1">
    <source>
        <dbReference type="EMBL" id="ALO44326.1"/>
    </source>
</evidence>
<name>A0A0S2K7N5_9GAMM</name>
<proteinExistence type="predicted"/>
<gene>
    <name evidence="1" type="ORF">PP2015_3857</name>
</gene>
<dbReference type="KEGG" id="pphe:PP2015_3857"/>
<dbReference type="PATRIC" id="fig|161398.10.peg.3944"/>
<dbReference type="Proteomes" id="UP000061457">
    <property type="component" value="Chromosome II"/>
</dbReference>
<sequence length="79" mass="8887">MPRRVAVLTIQIENFENLKKVSMTKAINKNTPLTLRESKAITDKLLLDGSVKIRVEPSYNLVGLTSDLAMANIRFTLIE</sequence>
<accession>A0A0S2K7N5</accession>
<reference evidence="1 2" key="1">
    <citation type="submission" date="2015-11" db="EMBL/GenBank/DDBJ databases">
        <authorList>
            <person name="Zhang Y."/>
            <person name="Guo Z."/>
        </authorList>
    </citation>
    <scope>NUCLEOTIDE SEQUENCE [LARGE SCALE GENOMIC DNA]</scope>
    <source>
        <strain evidence="1 2">KCTC 12086</strain>
    </source>
</reference>